<evidence type="ECO:0000313" key="3">
    <source>
        <dbReference type="Proteomes" id="UP001165160"/>
    </source>
</evidence>
<keyword evidence="1" id="KW-1133">Transmembrane helix</keyword>
<evidence type="ECO:0000256" key="1">
    <source>
        <dbReference type="SAM" id="Phobius"/>
    </source>
</evidence>
<name>A0A9W7B7P8_9STRA</name>
<proteinExistence type="predicted"/>
<keyword evidence="1" id="KW-0812">Transmembrane</keyword>
<accession>A0A9W7B7P8</accession>
<feature type="transmembrane region" description="Helical" evidence="1">
    <location>
        <begin position="367"/>
        <end position="385"/>
    </location>
</feature>
<dbReference type="EMBL" id="BRXX01000021">
    <property type="protein sequence ID" value="GMH82980.1"/>
    <property type="molecule type" value="Genomic_DNA"/>
</dbReference>
<keyword evidence="1" id="KW-0472">Membrane</keyword>
<keyword evidence="3" id="KW-1185">Reference proteome</keyword>
<protein>
    <submittedName>
        <fullName evidence="2">Uncharacterized protein</fullName>
    </submittedName>
</protein>
<evidence type="ECO:0000313" key="2">
    <source>
        <dbReference type="EMBL" id="GMH82980.1"/>
    </source>
</evidence>
<organism evidence="2 3">
    <name type="scientific">Triparma verrucosa</name>
    <dbReference type="NCBI Taxonomy" id="1606542"/>
    <lineage>
        <taxon>Eukaryota</taxon>
        <taxon>Sar</taxon>
        <taxon>Stramenopiles</taxon>
        <taxon>Ochrophyta</taxon>
        <taxon>Bolidophyceae</taxon>
        <taxon>Parmales</taxon>
        <taxon>Triparmaceae</taxon>
        <taxon>Triparma</taxon>
    </lineage>
</organism>
<reference evidence="3" key="1">
    <citation type="journal article" date="2023" name="Commun. Biol.">
        <title>Genome analysis of Parmales, the sister group of diatoms, reveals the evolutionary specialization of diatoms from phago-mixotrophs to photoautotrophs.</title>
        <authorList>
            <person name="Ban H."/>
            <person name="Sato S."/>
            <person name="Yoshikawa S."/>
            <person name="Yamada K."/>
            <person name="Nakamura Y."/>
            <person name="Ichinomiya M."/>
            <person name="Sato N."/>
            <person name="Blanc-Mathieu R."/>
            <person name="Endo H."/>
            <person name="Kuwata A."/>
            <person name="Ogata H."/>
        </authorList>
    </citation>
    <scope>NUCLEOTIDE SEQUENCE [LARGE SCALE GENOMIC DNA]</scope>
    <source>
        <strain evidence="3">NIES 3699</strain>
    </source>
</reference>
<gene>
    <name evidence="2" type="ORF">TrVE_jg9796</name>
</gene>
<sequence length="397" mass="45497">MDGETEALTLNLRSVGSVNHRIPQTLKVTVLLDERTASDSFNFFVRNADDALLGLGSRDGKVVTISGSGNADTQRGYFSTHQVRDHLEDEGFVYEHQAVDQEKLKKECERANKIKKKHANQYGEYERDKWGDYLRDENGQRKPRKPAVVDGLTETSCFMTVASRLGLTVSNFHELTVEDYLDLKNFEGCLKTVEGFCPTCGDFFNLIYYVGYEIDRVQAENLQNLFGKLFPQCGSGGGIELCPPNLKSGNQFRPESTLDYSGRQQTKIQSTLDYWNRHRNNYLPSCQLMLDRTSSPWRLSGICSHPTGHSHSVSFEATPTSDFMLKEEYPNKEDSYHYYEGHQQNNQHNYYSETNVFPDSFINLRKLKVYVGFGVMLLIFFFVFTRKLRGNSEEKCK</sequence>
<dbReference type="Proteomes" id="UP001165160">
    <property type="component" value="Unassembled WGS sequence"/>
</dbReference>
<dbReference type="AlphaFoldDB" id="A0A9W7B7P8"/>
<comment type="caution">
    <text evidence="2">The sequence shown here is derived from an EMBL/GenBank/DDBJ whole genome shotgun (WGS) entry which is preliminary data.</text>
</comment>